<sequence>MELGYPLSKLLIYSKAYTCQKDNEKRGINLCFTIYYAIIFLITVSRSEHCVHRHPKNSLNLNKLRNFPIHGGRQPNFSTMASFDAFTNEEHEQQHHHHSPTAQPFDDDGYMGYDSRLPSQPYDSSTPFSPSHDVSPAEQQPQAPPSFFEDDVISDIHTPGNTTTPNLSDAYDFGVSNPNPDYVSPFDSVDADADHDNAAAAAVGGGGGFDDGGLFVSDGPVLPDPSEMREEGNARREWRRQNAIDLEEKEKKEKEVRNQIINEAEEYKASFYEKRRVNCETNKAHNREREKLYHANQERFHKEADKHYWKAIAEIIPREVPNIEKRRGKKDPDNKPSIVVVQGPKPGKPTDLSRMRQILLKLKQTPPPHMMPPPPKLAKDNKDGKDGKDGEDGKDGKDSKEKDSKDGKDTKEGKEDKGGNEATVGTGTKDAKEEGKEVDEKKASSPAAVLTPTSPAINMDANGTPDQPIIEVEAPPPVADSEQAVPLVSPSAE</sequence>
<evidence type="ECO:0000256" key="6">
    <source>
        <dbReference type="ARBA" id="ARBA00023329"/>
    </source>
</evidence>
<dbReference type="AlphaFoldDB" id="A0A9I9D6L2"/>
<evidence type="ECO:0000256" key="3">
    <source>
        <dbReference type="ARBA" id="ARBA00005263"/>
    </source>
</evidence>
<reference evidence="9" key="1">
    <citation type="submission" date="2023-03" db="UniProtKB">
        <authorList>
            <consortium name="EnsemblPlants"/>
        </authorList>
    </citation>
    <scope>IDENTIFICATION</scope>
</reference>
<protein>
    <recommendedName>
        <fullName evidence="7">Clathrin light chain</fullName>
    </recommendedName>
</protein>
<dbReference type="GO" id="GO:0030132">
    <property type="term" value="C:clathrin coat of coated pit"/>
    <property type="evidence" value="ECO:0007669"/>
    <property type="project" value="InterPro"/>
</dbReference>
<feature type="region of interest" description="Disordered" evidence="8">
    <location>
        <begin position="321"/>
        <end position="493"/>
    </location>
</feature>
<comment type="subcellular location">
    <subcellularLocation>
        <location evidence="2 7">Cytoplasmic vesicle membrane</location>
        <topology evidence="2 7">Peripheral membrane protein</topology>
        <orientation evidence="2 7">Cytoplasmic side</orientation>
    </subcellularLocation>
    <subcellularLocation>
        <location evidence="7">Membrane</location>
        <location evidence="7">Coated pit</location>
        <topology evidence="7">Peripheral membrane protein</topology>
        <orientation evidence="7">Cytoplasmic side</orientation>
    </subcellularLocation>
    <text evidence="7">Cytoplasmic face of coated pits and vesicles.</text>
</comment>
<feature type="compositionally biased region" description="Pro residues" evidence="8">
    <location>
        <begin position="365"/>
        <end position="376"/>
    </location>
</feature>
<dbReference type="PANTHER" id="PTHR10639">
    <property type="entry name" value="CLATHRIN LIGHT CHAIN"/>
    <property type="match status" value="1"/>
</dbReference>
<evidence type="ECO:0000313" key="9">
    <source>
        <dbReference type="EnsemblPlants" id="MELO3C013605.2.1"/>
    </source>
</evidence>
<dbReference type="GO" id="GO:0006886">
    <property type="term" value="P:intracellular protein transport"/>
    <property type="evidence" value="ECO:0007669"/>
    <property type="project" value="InterPro"/>
</dbReference>
<name>A0A9I9D6L2_CUCME</name>
<dbReference type="GO" id="GO:0030130">
    <property type="term" value="C:clathrin coat of trans-Golgi network vesicle"/>
    <property type="evidence" value="ECO:0007669"/>
    <property type="project" value="InterPro"/>
</dbReference>
<evidence type="ECO:0000256" key="1">
    <source>
        <dbReference type="ARBA" id="ARBA00003913"/>
    </source>
</evidence>
<comment type="function">
    <text evidence="1 7">Clathrin is the major protein of the polyhedral coat of coated pits and vesicles.</text>
</comment>
<dbReference type="InterPro" id="IPR000996">
    <property type="entry name" value="Clathrin_L-chain"/>
</dbReference>
<keyword evidence="4 7" id="KW-0472">Membrane</keyword>
<dbReference type="GO" id="GO:0005198">
    <property type="term" value="F:structural molecule activity"/>
    <property type="evidence" value="ECO:0007669"/>
    <property type="project" value="InterPro"/>
</dbReference>
<feature type="compositionally biased region" description="Basic and acidic residues" evidence="8">
    <location>
        <begin position="321"/>
        <end position="334"/>
    </location>
</feature>
<keyword evidence="6 7" id="KW-0968">Cytoplasmic vesicle</keyword>
<feature type="compositionally biased region" description="Basic and acidic residues" evidence="8">
    <location>
        <begin position="429"/>
        <end position="443"/>
    </location>
</feature>
<evidence type="ECO:0000256" key="5">
    <source>
        <dbReference type="ARBA" id="ARBA00023176"/>
    </source>
</evidence>
<accession>A0A9I9D6L2</accession>
<dbReference type="GO" id="GO:0032050">
    <property type="term" value="F:clathrin heavy chain binding"/>
    <property type="evidence" value="ECO:0007669"/>
    <property type="project" value="TreeGrafter"/>
</dbReference>
<proteinExistence type="inferred from homology"/>
<evidence type="ECO:0000256" key="4">
    <source>
        <dbReference type="ARBA" id="ARBA00023136"/>
    </source>
</evidence>
<dbReference type="EnsemblPlants" id="MELO3C013605.2.1">
    <property type="protein sequence ID" value="MELO3C013605.2.1"/>
    <property type="gene ID" value="MELO3C013605.2"/>
</dbReference>
<evidence type="ECO:0000256" key="2">
    <source>
        <dbReference type="ARBA" id="ARBA00004180"/>
    </source>
</evidence>
<feature type="region of interest" description="Disordered" evidence="8">
    <location>
        <begin position="89"/>
        <end position="173"/>
    </location>
</feature>
<evidence type="ECO:0000256" key="7">
    <source>
        <dbReference type="RuleBase" id="RU363137"/>
    </source>
</evidence>
<organism evidence="9">
    <name type="scientific">Cucumis melo</name>
    <name type="common">Muskmelon</name>
    <dbReference type="NCBI Taxonomy" id="3656"/>
    <lineage>
        <taxon>Eukaryota</taxon>
        <taxon>Viridiplantae</taxon>
        <taxon>Streptophyta</taxon>
        <taxon>Embryophyta</taxon>
        <taxon>Tracheophyta</taxon>
        <taxon>Spermatophyta</taxon>
        <taxon>Magnoliopsida</taxon>
        <taxon>eudicotyledons</taxon>
        <taxon>Gunneridae</taxon>
        <taxon>Pentapetalae</taxon>
        <taxon>rosids</taxon>
        <taxon>fabids</taxon>
        <taxon>Cucurbitales</taxon>
        <taxon>Cucurbitaceae</taxon>
        <taxon>Benincaseae</taxon>
        <taxon>Cucumis</taxon>
    </lineage>
</organism>
<keyword evidence="5 7" id="KW-0168">Coated pit</keyword>
<feature type="compositionally biased region" description="Basic and acidic residues" evidence="8">
    <location>
        <begin position="377"/>
        <end position="419"/>
    </location>
</feature>
<dbReference type="PANTHER" id="PTHR10639:SF33">
    <property type="entry name" value="CLATHRIN LIGHT CHAIN 1"/>
    <property type="match status" value="1"/>
</dbReference>
<comment type="similarity">
    <text evidence="3 7">Belongs to the clathrin light chain family.</text>
</comment>
<feature type="compositionally biased region" description="Polar residues" evidence="8">
    <location>
        <begin position="117"/>
        <end position="129"/>
    </location>
</feature>
<dbReference type="Gramene" id="MELO3C013605.2.1">
    <property type="protein sequence ID" value="MELO3C013605.2.1"/>
    <property type="gene ID" value="MELO3C013605.2"/>
</dbReference>
<feature type="compositionally biased region" description="Low complexity" evidence="8">
    <location>
        <begin position="136"/>
        <end position="147"/>
    </location>
</feature>
<dbReference type="GO" id="GO:0072583">
    <property type="term" value="P:clathrin-dependent endocytosis"/>
    <property type="evidence" value="ECO:0007669"/>
    <property type="project" value="TreeGrafter"/>
</dbReference>
<evidence type="ECO:0000256" key="8">
    <source>
        <dbReference type="SAM" id="MobiDB-lite"/>
    </source>
</evidence>
<dbReference type="Pfam" id="PF01086">
    <property type="entry name" value="Clathrin_lg_ch"/>
    <property type="match status" value="1"/>
</dbReference>